<dbReference type="Pfam" id="PF05704">
    <property type="entry name" value="Caps_synth"/>
    <property type="match status" value="1"/>
</dbReference>
<protein>
    <recommendedName>
        <fullName evidence="3">Capsular polysaccharide synthesis</fullName>
    </recommendedName>
</protein>
<accession>E3G988</accession>
<dbReference type="GO" id="GO:0016020">
    <property type="term" value="C:membrane"/>
    <property type="evidence" value="ECO:0007669"/>
    <property type="project" value="GOC"/>
</dbReference>
<dbReference type="GO" id="GO:0051999">
    <property type="term" value="P:mannosyl-inositol phosphorylceramide biosynthetic process"/>
    <property type="evidence" value="ECO:0007669"/>
    <property type="project" value="TreeGrafter"/>
</dbReference>
<reference evidence="1 2" key="2">
    <citation type="journal article" date="2011" name="Stand. Genomic Sci.">
        <title>Complete genome sequence of 'Enterobacter lignolyticus' SCF1.</title>
        <authorList>
            <person name="Deangelis K.M."/>
            <person name="D'Haeseleer P."/>
            <person name="Chivian D."/>
            <person name="Fortney J.L."/>
            <person name="Khudyakov J."/>
            <person name="Simmons B."/>
            <person name="Woo H."/>
            <person name="Arkin A.P."/>
            <person name="Davenport K.W."/>
            <person name="Goodwin L."/>
            <person name="Chen A."/>
            <person name="Ivanova N."/>
            <person name="Kyrpides N.C."/>
            <person name="Mavromatis K."/>
            <person name="Woyke T."/>
            <person name="Hazen T.C."/>
        </authorList>
    </citation>
    <scope>NUCLEOTIDE SEQUENCE [LARGE SCALE GENOMIC DNA]</scope>
    <source>
        <strain evidence="1 2">SCF1</strain>
    </source>
</reference>
<name>E3G988_ENTLS</name>
<dbReference type="PANTHER" id="PTHR32385">
    <property type="entry name" value="MANNOSYL PHOSPHORYLINOSITOL CERAMIDE SYNTHASE"/>
    <property type="match status" value="1"/>
</dbReference>
<dbReference type="AlphaFoldDB" id="E3G988"/>
<evidence type="ECO:0000313" key="1">
    <source>
        <dbReference type="EMBL" id="ADO46406.1"/>
    </source>
</evidence>
<proteinExistence type="predicted"/>
<evidence type="ECO:0008006" key="3">
    <source>
        <dbReference type="Google" id="ProtNLM"/>
    </source>
</evidence>
<dbReference type="GO" id="GO:0000030">
    <property type="term" value="F:mannosyltransferase activity"/>
    <property type="evidence" value="ECO:0007669"/>
    <property type="project" value="TreeGrafter"/>
</dbReference>
<dbReference type="eggNOG" id="COG3774">
    <property type="taxonomic scope" value="Bacteria"/>
</dbReference>
<evidence type="ECO:0000313" key="2">
    <source>
        <dbReference type="Proteomes" id="UP000006872"/>
    </source>
</evidence>
<dbReference type="Proteomes" id="UP000006872">
    <property type="component" value="Chromosome"/>
</dbReference>
<dbReference type="KEGG" id="esc:Entcl_0128"/>
<dbReference type="Gene3D" id="3.90.550.20">
    <property type="match status" value="1"/>
</dbReference>
<reference evidence="2" key="1">
    <citation type="submission" date="2010-10" db="EMBL/GenBank/DDBJ databases">
        <title>Complete sequence of Enterobacter cloacae SCF1.</title>
        <authorList>
            <consortium name="US DOE Joint Genome Institute"/>
            <person name="Lucas S."/>
            <person name="Copeland A."/>
            <person name="Lapidus A."/>
            <person name="Cheng J.-F."/>
            <person name="Bruce D."/>
            <person name="Goodwin L."/>
            <person name="Pitluck S."/>
            <person name="Davenport K."/>
            <person name="Detter J.C."/>
            <person name="Han C."/>
            <person name="Tapia R."/>
            <person name="Land M."/>
            <person name="Hauser L."/>
            <person name="Chang Y.-J."/>
            <person name="Jeffries C."/>
            <person name="Kyrpides N."/>
            <person name="Ivanova N."/>
            <person name="Mikhailova N."/>
            <person name="DeAngelis K."/>
            <person name="Arkin A.P."/>
            <person name="Chivian D."/>
            <person name="Edwards B."/>
            <person name="Woo H."/>
            <person name="Hazen T.C."/>
            <person name="Woyke T."/>
        </authorList>
    </citation>
    <scope>NUCLEOTIDE SEQUENCE [LARGE SCALE GENOMIC DNA]</scope>
    <source>
        <strain evidence="2">SCF1</strain>
    </source>
</reference>
<dbReference type="STRING" id="701347.Entcl_0128"/>
<sequence>MPGMNVLNKLIKKSRRWEKKTQLSLFRKTSRYLLDKKKRVIFTELEALSVSPATTSAAASSQKIIWICWFQGIAQAPPLVQRCIASVQRNAGDARVVVLTEETIAEYITLPAHILQKYQQGKISKAHYSDIVRCSLLAQYGGIWMDATVYLTRPVPASLFAYDFSSLRFDGQSADEAIGHGYWTAYLLASLPGSALVTTVRDLFYRYWQTHDTLIEYFLIDYAFLFCIENYPAFRSVVDAQPVMGNQRFLIRQFMNQRVDVRTREALGQDSVGIYKLSHKERYQERDGDAPTLYGEIIADTFRLSAASEK</sequence>
<dbReference type="InterPro" id="IPR029044">
    <property type="entry name" value="Nucleotide-diphossugar_trans"/>
</dbReference>
<keyword evidence="2" id="KW-1185">Reference proteome</keyword>
<dbReference type="EMBL" id="CP002272">
    <property type="protein sequence ID" value="ADO46406.1"/>
    <property type="molecule type" value="Genomic_DNA"/>
</dbReference>
<dbReference type="InterPro" id="IPR051706">
    <property type="entry name" value="Glycosyltransferase_domain"/>
</dbReference>
<dbReference type="CAZy" id="GT32">
    <property type="family name" value="Glycosyltransferase Family 32"/>
</dbReference>
<dbReference type="HOGENOM" id="CLU_068623_0_0_6"/>
<dbReference type="RefSeq" id="WP_013364185.1">
    <property type="nucleotide sequence ID" value="NC_014618.1"/>
</dbReference>
<dbReference type="InterPro" id="IPR008441">
    <property type="entry name" value="AfumC-like_glycosyl_Trfase"/>
</dbReference>
<gene>
    <name evidence="1" type="ordered locus">Entcl_0128</name>
</gene>
<dbReference type="SUPFAM" id="SSF53448">
    <property type="entry name" value="Nucleotide-diphospho-sugar transferases"/>
    <property type="match status" value="1"/>
</dbReference>
<organism evidence="1 2">
    <name type="scientific">Enterobacter lignolyticus (strain SCF1)</name>
    <dbReference type="NCBI Taxonomy" id="701347"/>
    <lineage>
        <taxon>Bacteria</taxon>
        <taxon>Pseudomonadati</taxon>
        <taxon>Pseudomonadota</taxon>
        <taxon>Gammaproteobacteria</taxon>
        <taxon>Enterobacterales</taxon>
        <taxon>Enterobacteriaceae</taxon>
        <taxon>Pluralibacter</taxon>
    </lineage>
</organism>
<dbReference type="PANTHER" id="PTHR32385:SF15">
    <property type="entry name" value="INOSITOL PHOSPHOCERAMIDE MANNOSYLTRANSFERASE 1"/>
    <property type="match status" value="1"/>
</dbReference>